<protein>
    <recommendedName>
        <fullName evidence="2">THUMP-like domain-containing protein</fullName>
    </recommendedName>
</protein>
<dbReference type="Pfam" id="PF18096">
    <property type="entry name" value="Thump_like"/>
    <property type="match status" value="1"/>
</dbReference>
<name>A0A6J4UX55_9BACT</name>
<dbReference type="InterPro" id="IPR029063">
    <property type="entry name" value="SAM-dependent_MTases_sf"/>
</dbReference>
<gene>
    <name evidence="3" type="ORF">AVDCRST_MAG19-1861</name>
</gene>
<dbReference type="InterPro" id="IPR041497">
    <property type="entry name" value="Thump-like"/>
</dbReference>
<sequence>MVSSLEQLDALMSPPGRALLDRLPDHDLSGTEVLRLGAEIRRELPAEVVAAAFTLHALRRRARAKFARAGEMVFTRAGLEQASAEPVARHRAARFRGAGSLADLCTGIGGDLLVLAAEAPTLAVDRDPLHLRMAAINASIYGGGAGVTTLLADVRDVSLAGIEAVFVDPARRDGGGRTGPRRSEPPLEWCLGLAERVPRVGIKAAPGLDVAAVPPAWEIEFIADERELKEGVLWSPGLARTPRRATVLPEGHTLLPVPGAPVPIAPPGPFLLDPNPAVTRAGLVEDLARALGAWKIDDRIAFLSADGPTASPFARTLRVLASLPWHPKRIQARLRELDVGAVDIRRRGLPGDVEEIRRRLSLRGAHRATLVMTRVEDRPWCFVCTDPEESHVNPSGIEGGPGARGDGDRA</sequence>
<reference evidence="3" key="1">
    <citation type="submission" date="2020-02" db="EMBL/GenBank/DDBJ databases">
        <authorList>
            <person name="Meier V. D."/>
        </authorList>
    </citation>
    <scope>NUCLEOTIDE SEQUENCE</scope>
    <source>
        <strain evidence="3">AVDCRST_MAG19</strain>
    </source>
</reference>
<evidence type="ECO:0000313" key="3">
    <source>
        <dbReference type="EMBL" id="CAA9561769.1"/>
    </source>
</evidence>
<evidence type="ECO:0000256" key="1">
    <source>
        <dbReference type="SAM" id="MobiDB-lite"/>
    </source>
</evidence>
<dbReference type="PANTHER" id="PTHR14741:SF32">
    <property type="entry name" value="TRIMETHYLGUANOSINE SYNTHASE"/>
    <property type="match status" value="1"/>
</dbReference>
<organism evidence="3">
    <name type="scientific">uncultured Thermomicrobiales bacterium</name>
    <dbReference type="NCBI Taxonomy" id="1645740"/>
    <lineage>
        <taxon>Bacteria</taxon>
        <taxon>Pseudomonadati</taxon>
        <taxon>Thermomicrobiota</taxon>
        <taxon>Thermomicrobia</taxon>
        <taxon>Thermomicrobiales</taxon>
        <taxon>environmental samples</taxon>
    </lineage>
</organism>
<feature type="region of interest" description="Disordered" evidence="1">
    <location>
        <begin position="389"/>
        <end position="410"/>
    </location>
</feature>
<dbReference type="Gene3D" id="3.40.50.150">
    <property type="entry name" value="Vaccinia Virus protein VP39"/>
    <property type="match status" value="1"/>
</dbReference>
<dbReference type="AlphaFoldDB" id="A0A6J4UX55"/>
<dbReference type="SUPFAM" id="SSF53335">
    <property type="entry name" value="S-adenosyl-L-methionine-dependent methyltransferases"/>
    <property type="match status" value="1"/>
</dbReference>
<dbReference type="PANTHER" id="PTHR14741">
    <property type="entry name" value="S-ADENOSYLMETHIONINE-DEPENDENT METHYLTRANSFERASE RELATED"/>
    <property type="match status" value="1"/>
</dbReference>
<feature type="domain" description="THUMP-like" evidence="2">
    <location>
        <begin position="314"/>
        <end position="385"/>
    </location>
</feature>
<dbReference type="EMBL" id="CADCWL010000080">
    <property type="protein sequence ID" value="CAA9561769.1"/>
    <property type="molecule type" value="Genomic_DNA"/>
</dbReference>
<accession>A0A6J4UX55</accession>
<evidence type="ECO:0000259" key="2">
    <source>
        <dbReference type="Pfam" id="PF18096"/>
    </source>
</evidence>
<proteinExistence type="predicted"/>